<protein>
    <recommendedName>
        <fullName evidence="4">DUF1176 domain-containing protein</fullName>
    </recommendedName>
</protein>
<dbReference type="InterPro" id="IPR009560">
    <property type="entry name" value="DUF1176"/>
</dbReference>
<name>A0ABU1WW13_SPHXE</name>
<evidence type="ECO:0000256" key="1">
    <source>
        <dbReference type="SAM" id="SignalP"/>
    </source>
</evidence>
<reference evidence="2 3" key="1">
    <citation type="submission" date="2023-07" db="EMBL/GenBank/DDBJ databases">
        <title>Sorghum-associated microbial communities from plants grown in Nebraska, USA.</title>
        <authorList>
            <person name="Schachtman D."/>
        </authorList>
    </citation>
    <scope>NUCLEOTIDE SEQUENCE [LARGE SCALE GENOMIC DNA]</scope>
    <source>
        <strain evidence="2 3">4256</strain>
    </source>
</reference>
<accession>A0ABU1WW13</accession>
<feature type="signal peptide" evidence="1">
    <location>
        <begin position="1"/>
        <end position="22"/>
    </location>
</feature>
<comment type="caution">
    <text evidence="2">The sequence shown here is derived from an EMBL/GenBank/DDBJ whole genome shotgun (WGS) entry which is preliminary data.</text>
</comment>
<dbReference type="EMBL" id="JAVDWV010000001">
    <property type="protein sequence ID" value="MDR7153374.1"/>
    <property type="molecule type" value="Genomic_DNA"/>
</dbReference>
<proteinExistence type="predicted"/>
<organism evidence="2 3">
    <name type="scientific">Sphingobium xenophagum</name>
    <dbReference type="NCBI Taxonomy" id="121428"/>
    <lineage>
        <taxon>Bacteria</taxon>
        <taxon>Pseudomonadati</taxon>
        <taxon>Pseudomonadota</taxon>
        <taxon>Alphaproteobacteria</taxon>
        <taxon>Sphingomonadales</taxon>
        <taxon>Sphingomonadaceae</taxon>
        <taxon>Sphingobium</taxon>
    </lineage>
</organism>
<dbReference type="Pfam" id="PF06674">
    <property type="entry name" value="DUF1176"/>
    <property type="match status" value="1"/>
</dbReference>
<evidence type="ECO:0008006" key="4">
    <source>
        <dbReference type="Google" id="ProtNLM"/>
    </source>
</evidence>
<dbReference type="RefSeq" id="WP_310221177.1">
    <property type="nucleotide sequence ID" value="NZ_JAVDWV010000001.1"/>
</dbReference>
<evidence type="ECO:0000313" key="2">
    <source>
        <dbReference type="EMBL" id="MDR7153374.1"/>
    </source>
</evidence>
<keyword evidence="3" id="KW-1185">Reference proteome</keyword>
<feature type="chain" id="PRO_5047218788" description="DUF1176 domain-containing protein" evidence="1">
    <location>
        <begin position="23"/>
        <end position="348"/>
    </location>
</feature>
<dbReference type="Proteomes" id="UP001267638">
    <property type="component" value="Unassembled WGS sequence"/>
</dbReference>
<sequence>MGAKTLSAAALAALLASSHSLAQAPKPGALETYKDWTIGCDNRNRCEAVALMPDGADWPEIPLMIGVARDAGADAAAEVWISREGRGAVDVSFLVEGRKIATARARDGEAKVRGPQASALAIAMARGTTMEVRSGNKIWGRPSLAGSGAALRYMDARQGRAGTMTALVATGPMGSMAVKPAPAAPVIRRAIIPNGPAPAPLWREELVKLIAFTGCAGEMRSDQTPELHRLSKTETLVLVPCGSGAYNVTSVPVIATGVPGRRTFRFAPFDAAPGWLSDDKHPTLVNVGWAPEKSRLDSFAKGRGIGDCGGSEAYVWDGARFRLVEATSMGECRGVWHWIPTWNAEVTD</sequence>
<evidence type="ECO:0000313" key="3">
    <source>
        <dbReference type="Proteomes" id="UP001267638"/>
    </source>
</evidence>
<keyword evidence="1" id="KW-0732">Signal</keyword>
<gene>
    <name evidence="2" type="ORF">J2W40_000168</name>
</gene>